<dbReference type="EMBL" id="PDCN02000002">
    <property type="protein sequence ID" value="PIB77155.1"/>
    <property type="molecule type" value="Genomic_DNA"/>
</dbReference>
<dbReference type="InterPro" id="IPR029024">
    <property type="entry name" value="TerB-like"/>
</dbReference>
<feature type="region of interest" description="Disordered" evidence="1">
    <location>
        <begin position="455"/>
        <end position="493"/>
    </location>
</feature>
<protein>
    <submittedName>
        <fullName evidence="3">HNH endonuclease</fullName>
    </submittedName>
</protein>
<evidence type="ECO:0000313" key="4">
    <source>
        <dbReference type="Proteomes" id="UP000230551"/>
    </source>
</evidence>
<evidence type="ECO:0000313" key="3">
    <source>
        <dbReference type="EMBL" id="PIB77155.1"/>
    </source>
</evidence>
<feature type="compositionally biased region" description="Basic and acidic residues" evidence="1">
    <location>
        <begin position="278"/>
        <end position="290"/>
    </location>
</feature>
<dbReference type="InterPro" id="IPR003870">
    <property type="entry name" value="DUF222"/>
</dbReference>
<keyword evidence="4" id="KW-1185">Reference proteome</keyword>
<dbReference type="OrthoDB" id="4774865at2"/>
<dbReference type="GO" id="GO:0004519">
    <property type="term" value="F:endonuclease activity"/>
    <property type="evidence" value="ECO:0007669"/>
    <property type="project" value="UniProtKB-KW"/>
</dbReference>
<feature type="region of interest" description="Disordered" evidence="1">
    <location>
        <begin position="1"/>
        <end position="21"/>
    </location>
</feature>
<dbReference type="RefSeq" id="WP_090588817.1">
    <property type="nucleotide sequence ID" value="NZ_CP104302.1"/>
</dbReference>
<dbReference type="Pfam" id="PF02720">
    <property type="entry name" value="DUF222"/>
    <property type="match status" value="1"/>
</dbReference>
<keyword evidence="3" id="KW-0378">Hydrolase</keyword>
<keyword evidence="3" id="KW-0540">Nuclease</keyword>
<organism evidence="3 4">
    <name type="scientific">Mycolicibacterium brumae</name>
    <dbReference type="NCBI Taxonomy" id="85968"/>
    <lineage>
        <taxon>Bacteria</taxon>
        <taxon>Bacillati</taxon>
        <taxon>Actinomycetota</taxon>
        <taxon>Actinomycetes</taxon>
        <taxon>Mycobacteriales</taxon>
        <taxon>Mycobacteriaceae</taxon>
        <taxon>Mycolicibacterium</taxon>
    </lineage>
</organism>
<dbReference type="Proteomes" id="UP000230551">
    <property type="component" value="Unassembled WGS sequence"/>
</dbReference>
<sequence length="493" mass="53424">MSTATLPPPPAPAGGDGADDGGLIARLTGHPVDRAGYRDALVRFEDAAAALAALSAAALTPADTLAVLERAEVAHRGLAVLTHRLIGHLQSETTPTELGAKSWTEVLAQRLRCSRGEARHRINDTHTFGLRHTLTGDVLEPLLPEAAAALADGRIGPEHTTILRDFTTHLPSTIDPSDRCEALRQLAHIAADYTPEQTRQYAHRLMSLLHPDGVFTDAERARRRGIHLGAQDHTGMSPITGRLTPEARAVLDAVLAKLAAPGMANPENTTPCLDGTPTEEHITTDTRDQRQRNHDALLAAGRALLASGKLGQHNGLPVSVVITTTLQDLTDATGHGLTSSGALIPMREVIRNAAHAWNYLAVFDKHTNIPLYLGRSKRLATPGQRIMLTARDRGCTFPACTTPANRCEVHHTRRVADQNGQTNADEMTLTCPGNHRMANPRPHQYSAHINQAGQVEWTPPPHLDTGAPRVNTYHHPERLLPRNPKSRNLPRRT</sequence>
<evidence type="ECO:0000256" key="1">
    <source>
        <dbReference type="SAM" id="MobiDB-lite"/>
    </source>
</evidence>
<reference evidence="3 4" key="1">
    <citation type="journal article" date="2017" name="Infect. Genet. Evol.">
        <title>The new phylogeny of the genus Mycobacterium: The old and the news.</title>
        <authorList>
            <person name="Tortoli E."/>
            <person name="Fedrizzi T."/>
            <person name="Meehan C.J."/>
            <person name="Trovato A."/>
            <person name="Grottola A."/>
            <person name="Giacobazzi E."/>
            <person name="Serpini G.F."/>
            <person name="Tagliazucchi S."/>
            <person name="Fabio A."/>
            <person name="Bettua C."/>
            <person name="Bertorelli R."/>
            <person name="Frascaro F."/>
            <person name="De Sanctis V."/>
            <person name="Pecorari M."/>
            <person name="Jousson O."/>
            <person name="Segata N."/>
            <person name="Cirillo D.M."/>
        </authorList>
    </citation>
    <scope>NUCLEOTIDE SEQUENCE [LARGE SCALE GENOMIC DNA]</scope>
    <source>
        <strain evidence="3 4">CIP1034565</strain>
    </source>
</reference>
<feature type="domain" description="DUF222" evidence="2">
    <location>
        <begin position="66"/>
        <end position="392"/>
    </location>
</feature>
<gene>
    <name evidence="3" type="ORF">CQY22_002560</name>
</gene>
<feature type="compositionally biased region" description="Basic residues" evidence="1">
    <location>
        <begin position="484"/>
        <end position="493"/>
    </location>
</feature>
<evidence type="ECO:0000259" key="2">
    <source>
        <dbReference type="Pfam" id="PF02720"/>
    </source>
</evidence>
<accession>A0A2G5PFR3</accession>
<dbReference type="AlphaFoldDB" id="A0A2G5PFR3"/>
<name>A0A2G5PFR3_9MYCO</name>
<feature type="region of interest" description="Disordered" evidence="1">
    <location>
        <begin position="265"/>
        <end position="290"/>
    </location>
</feature>
<comment type="caution">
    <text evidence="3">The sequence shown here is derived from an EMBL/GenBank/DDBJ whole genome shotgun (WGS) entry which is preliminary data.</text>
</comment>
<dbReference type="SUPFAM" id="SSF158682">
    <property type="entry name" value="TerB-like"/>
    <property type="match status" value="1"/>
</dbReference>
<proteinExistence type="predicted"/>
<keyword evidence="3" id="KW-0255">Endonuclease</keyword>
<feature type="compositionally biased region" description="Pro residues" evidence="1">
    <location>
        <begin position="1"/>
        <end position="12"/>
    </location>
</feature>
<dbReference type="STRING" id="85968.GCA_900073015_01964"/>